<evidence type="ECO:0000256" key="3">
    <source>
        <dbReference type="ARBA" id="ARBA00022516"/>
    </source>
</evidence>
<evidence type="ECO:0000256" key="1">
    <source>
        <dbReference type="ARBA" id="ARBA00007485"/>
    </source>
</evidence>
<evidence type="ECO:0000256" key="20">
    <source>
        <dbReference type="PIRSR" id="PIRSR000454-2"/>
    </source>
</evidence>
<organism evidence="23 24">
    <name type="scientific">Yarrowia lipolytica</name>
    <name type="common">Candida lipolytica</name>
    <dbReference type="NCBI Taxonomy" id="4952"/>
    <lineage>
        <taxon>Eukaryota</taxon>
        <taxon>Fungi</taxon>
        <taxon>Dikarya</taxon>
        <taxon>Ascomycota</taxon>
        <taxon>Saccharomycotina</taxon>
        <taxon>Dipodascomycetes</taxon>
        <taxon>Dipodascales</taxon>
        <taxon>Dipodascales incertae sedis</taxon>
        <taxon>Yarrowia</taxon>
    </lineage>
</organism>
<keyword evidence="3" id="KW-0444">Lipid biosynthesis</keyword>
<dbReference type="GO" id="GO:0004315">
    <property type="term" value="F:3-oxoacyl-[acyl-carrier-protein] synthase activity"/>
    <property type="evidence" value="ECO:0007669"/>
    <property type="project" value="UniProtKB-EC"/>
</dbReference>
<dbReference type="SUPFAM" id="SSF56214">
    <property type="entry name" value="4'-phosphopantetheinyl transferase"/>
    <property type="match status" value="1"/>
</dbReference>
<keyword evidence="10" id="KW-0560">Oxidoreductase</keyword>
<evidence type="ECO:0000256" key="8">
    <source>
        <dbReference type="ARBA" id="ARBA00022842"/>
    </source>
</evidence>
<dbReference type="InterPro" id="IPR014031">
    <property type="entry name" value="Ketoacyl_synth_C"/>
</dbReference>
<evidence type="ECO:0000256" key="18">
    <source>
        <dbReference type="PIRNR" id="PIRNR000454"/>
    </source>
</evidence>
<dbReference type="InterPro" id="IPR016039">
    <property type="entry name" value="Thiolase-like"/>
</dbReference>
<dbReference type="SUPFAM" id="SSF53901">
    <property type="entry name" value="Thiolase-like"/>
    <property type="match status" value="2"/>
</dbReference>
<evidence type="ECO:0000256" key="17">
    <source>
        <dbReference type="ARBA" id="ARBA00049541"/>
    </source>
</evidence>
<protein>
    <recommendedName>
        <fullName evidence="18">Fatty acid synthase subunit alpha</fullName>
        <ecNumber evidence="18">2.3.1.86</ecNumber>
    </recommendedName>
    <domain>
        <recommendedName>
            <fullName evidence="18">3-oxoacyl-[acyl-carrier-protein] reductase</fullName>
            <ecNumber evidence="18">1.1.1.100</ecNumber>
        </recommendedName>
    </domain>
    <domain>
        <recommendedName>
            <fullName evidence="18">3-oxoacyl-[acyl-carrier-protein] synthase</fullName>
            <ecNumber evidence="18">2.3.1.41</ecNumber>
        </recommendedName>
    </domain>
</protein>
<comment type="similarity">
    <text evidence="1 18">Belongs to the thiolase-like superfamily. Fungal fatty acid synthetase subunit alpha family.</text>
</comment>
<dbReference type="CDD" id="cd08950">
    <property type="entry name" value="KR_fFAS_SDR_c_like"/>
    <property type="match status" value="1"/>
</dbReference>
<dbReference type="Gene3D" id="3.40.50.720">
    <property type="entry name" value="NAD(P)-binding Rossmann-like Domain"/>
    <property type="match status" value="1"/>
</dbReference>
<keyword evidence="2 18" id="KW-0596">Phosphopantetheine</keyword>
<evidence type="ECO:0000256" key="5">
    <source>
        <dbReference type="ARBA" id="ARBA00022679"/>
    </source>
</evidence>
<dbReference type="Gene3D" id="3.90.470.20">
    <property type="entry name" value="4'-phosphopantetheinyl transferase domain"/>
    <property type="match status" value="1"/>
</dbReference>
<dbReference type="InterPro" id="IPR026025">
    <property type="entry name" value="FAS_alpha_yeast"/>
</dbReference>
<dbReference type="PROSITE" id="PS00606">
    <property type="entry name" value="KS3_1"/>
    <property type="match status" value="1"/>
</dbReference>
<dbReference type="EC" id="2.3.1.86" evidence="18"/>
<sequence length="1623" mass="177477">MSSKMPGGFSLTSARSYLDSRWGLAAGRQDSVLLVALMNEPKNRLGSEAEAKAYLDEQTQKYAASAGLNLSAPAGGAEGGNGGGAVIDSAAFDALTKDQRYLVQQQLELFANYLKQDLRQGSKVAAAQKEAMDILQAELDLWNSEHGEVYAEGIKPAFSALKARVYDSYWNWARQDSLSMYFDIVFGRLSTVDREIMAKCIHLMNRTNHNLIDYMQYHMDHVPVHKGATYELAKQLGLQLLENCKETLTEAPVYKDVSYPTGPQTTIDVKGNIVYNEVPRPNVRKLEQYVHEMACGGELTKDPSFVGEGVQGELKKLYSQISALAKTQTGSTLDIEALYSDLVAKISQAEDASKPVVENKAVSASITPGTLPFLHIKKKTELGAWNYDSETTATYLDGLEVAARDGLTFQGKTALITGAGAGSIGASILQGLISGGCKVIVTTSRYSRKVTEYYQSLYTKFGAKGSTLIVVPFNQGSKKDVDELVSFIYNDPKNGGLGWDLDFVVPFAALPENGIELEHIDSKSELAHRIMLTNLLRLLGNVKKQKVAHSYETRPAQVMLPLSPNHGNFGSDGLYSESKISLETLFNRWHTESWGSYLTIVGVVIGWTRGTGLMSANNITAEGLEQLGVRTFSQTEMAFSIMGLMTKDIVRLAQNSPVWADLNGGFQYIPDLKGVVGKIRRDIVETSEIRRAVAQETAIEQKVVNGPHADLPYQKVEVKPRANLKFDFPTLKSYAEVKELSPAGDALEGLLDLSSVIVVTGFAEVGPWGNARTRWDMEANGVFSLEGAIEMAWIMGLIKHHNGPLPGMPQYSGWIDTKTKQPVDDRDIKTKYEDYLLEHAGIRLIEPELFHGYNPKKKTFLQEVIVEHDLEPFEASKESAEQFALEQGANVEIFAVPESDQWTVRLLKGAKLLIPKALKFDRLVAGQIPTGWDARRYGIPEDICDQVDPITLYALVSTVEALLASGITDPYEFYKYVHVSEVGNCSGSGMGGITALRGMFKDRFMDKPVQNDILQESFINTMSAWVNMLLLSSSGPIKTPVGACATAVESVDIGCETILSGKARICLVGGYDDFQEESSQEFANMNATSNAETEITHGRTPAEMSRPITSTRAGFMEAQGAGTQVLMAADLAIAMGVPIYCIVGYVNTATDKIGRSVPAPGKGILTTAREHQTLKHANPLLNIKYRKRQLDSRLRDIKRWAEGEMEAIDIELDDVSDADKESFIQERSAHIQSQSDRMIREAKNSWGNAFFKQDARISPIRGALATYGLTIDDISVASFHGTSTKANEKNETTTVNAMLEHLGRTRGNPVYGIFQKYLTGHPKGAAGAWMLNGAIQCLNSGIIPGNRNADNVDAYFEQCQHVVFPSRSLQTDGLKAASVTSFGFGQKGAQAIVIHPDYLYAALTPSEYSEYTTRVAQRYKKAYRYYHNAIAEESMFQAKDKAPYSAELEQEVYLDPLVRVHQNEDTEQYSFNAKDLAASAFVKNSHKDTAKVLANLTSQVSGSGKNVGVDVEAISAINIDNDTFLDRNFTANEQAYCFKAPSPQSSFAGTWSAKEAVFKSLGVKSQGGGAELKSIEITRDGNGAPVVVLHGAAKDAAASKGISTVKVSISHDDSQAVAVAVAE</sequence>
<feature type="binding site" evidence="21">
    <location>
        <position position="1510"/>
    </location>
    <ligand>
        <name>Mg(2+)</name>
        <dbReference type="ChEBI" id="CHEBI:18420"/>
    </ligand>
</feature>
<dbReference type="GO" id="GO:0004316">
    <property type="term" value="F:3-oxoacyl-[acyl-carrier-protein] reductase (NADPH) activity"/>
    <property type="evidence" value="ECO:0007669"/>
    <property type="project" value="UniProtKB-EC"/>
</dbReference>
<dbReference type="KEGG" id="yli:2907422"/>
<dbReference type="FunFam" id="3.30.70.2490:FF:000001">
    <property type="entry name" value="Fatty acid synthase subunit alpha"/>
    <property type="match status" value="1"/>
</dbReference>
<feature type="binding site" evidence="20">
    <location>
        <position position="1546"/>
    </location>
    <ligand>
        <name>acetyl-CoA</name>
        <dbReference type="ChEBI" id="CHEBI:57288"/>
    </ligand>
</feature>
<dbReference type="GO" id="GO:0000287">
    <property type="term" value="F:magnesium ion binding"/>
    <property type="evidence" value="ECO:0007669"/>
    <property type="project" value="InterPro"/>
</dbReference>
<dbReference type="RefSeq" id="XP_501096.3">
    <property type="nucleotide sequence ID" value="XM_501096.3"/>
</dbReference>
<dbReference type="InterPro" id="IPR050830">
    <property type="entry name" value="Fungal_FAS"/>
</dbReference>
<dbReference type="GO" id="GO:0042759">
    <property type="term" value="P:long-chain fatty acid biosynthetic process"/>
    <property type="evidence" value="ECO:0007669"/>
    <property type="project" value="UniProtKB-UniRule"/>
</dbReference>
<feature type="binding site" evidence="21">
    <location>
        <position position="1511"/>
    </location>
    <ligand>
        <name>Mg(2+)</name>
        <dbReference type="ChEBI" id="CHEBI:18420"/>
    </ligand>
</feature>
<feature type="binding site" evidence="20">
    <location>
        <begin position="1609"/>
        <end position="1611"/>
    </location>
    <ligand>
        <name>acetyl-CoA</name>
        <dbReference type="ChEBI" id="CHEBI:57288"/>
    </ligand>
</feature>
<evidence type="ECO:0000256" key="19">
    <source>
        <dbReference type="PIRSR" id="PIRSR000454-1"/>
    </source>
</evidence>
<proteinExistence type="inferred from homology"/>
<dbReference type="CDD" id="cd00828">
    <property type="entry name" value="elong_cond_enzymes"/>
    <property type="match status" value="1"/>
</dbReference>
<dbReference type="SUPFAM" id="SSF51735">
    <property type="entry name" value="NAD(P)-binding Rossmann-fold domains"/>
    <property type="match status" value="1"/>
</dbReference>
<keyword evidence="4" id="KW-0597">Phosphoprotein</keyword>
<feature type="active site" description="For beta-ketoacyl synthase activity" evidence="19">
    <location>
        <position position="1044"/>
    </location>
</feature>
<keyword evidence="7" id="KW-0276">Fatty acid metabolism</keyword>
<keyword evidence="5 18" id="KW-0808">Transferase</keyword>
<feature type="binding site" evidence="21">
    <location>
        <position position="1512"/>
    </location>
    <ligand>
        <name>Mg(2+)</name>
        <dbReference type="ChEBI" id="CHEBI:18420"/>
    </ligand>
</feature>
<dbReference type="Pfam" id="PF18325">
    <property type="entry name" value="Fas_alpha_ACP"/>
    <property type="match status" value="1"/>
</dbReference>
<keyword evidence="9" id="KW-0521">NADP</keyword>
<dbReference type="Gene3D" id="6.10.250.1930">
    <property type="match status" value="1"/>
</dbReference>
<evidence type="ECO:0000256" key="21">
    <source>
        <dbReference type="PIRSR" id="PIRSR000454-3"/>
    </source>
</evidence>
<comment type="catalytic activity">
    <reaction evidence="16 18">
        <text>a (3R)-hydroxyacyl-[ACP] + NADP(+) = a 3-oxoacyl-[ACP] + NADPH + H(+)</text>
        <dbReference type="Rhea" id="RHEA:17397"/>
        <dbReference type="Rhea" id="RHEA-COMP:9916"/>
        <dbReference type="Rhea" id="RHEA-COMP:9945"/>
        <dbReference type="ChEBI" id="CHEBI:15378"/>
        <dbReference type="ChEBI" id="CHEBI:57783"/>
        <dbReference type="ChEBI" id="CHEBI:58349"/>
        <dbReference type="ChEBI" id="CHEBI:78776"/>
        <dbReference type="ChEBI" id="CHEBI:78827"/>
        <dbReference type="EC" id="1.1.1.100"/>
    </reaction>
</comment>
<dbReference type="Gene3D" id="3.30.70.2490">
    <property type="match status" value="1"/>
</dbReference>
<dbReference type="PANTHER" id="PTHR10982">
    <property type="entry name" value="MALONYL COA-ACYL CARRIER PROTEIN TRANSACYLASE"/>
    <property type="match status" value="1"/>
</dbReference>
<evidence type="ECO:0000256" key="11">
    <source>
        <dbReference type="ARBA" id="ARBA00023027"/>
    </source>
</evidence>
<dbReference type="InterPro" id="IPR036291">
    <property type="entry name" value="NAD(P)-bd_dom_sf"/>
</dbReference>
<dbReference type="GO" id="GO:0008897">
    <property type="term" value="F:holo-[acyl-carrier-protein] synthase activity"/>
    <property type="evidence" value="ECO:0007669"/>
    <property type="project" value="InterPro"/>
</dbReference>
<dbReference type="EC" id="2.3.1.41" evidence="18"/>
<feature type="binding site" evidence="20">
    <location>
        <begin position="1510"/>
        <end position="1512"/>
    </location>
    <ligand>
        <name>acetyl-CoA</name>
        <dbReference type="ChEBI" id="CHEBI:57288"/>
    </ligand>
</feature>
<evidence type="ECO:0000256" key="9">
    <source>
        <dbReference type="ARBA" id="ARBA00022857"/>
    </source>
</evidence>
<accession>A0A1D8N8H0</accession>
<dbReference type="FunFam" id="3.90.470.20:FF:000005">
    <property type="entry name" value="Fatty acid synthase alpha subunit FasA"/>
    <property type="match status" value="1"/>
</dbReference>
<feature type="binding site" evidence="21">
    <location>
        <position position="1610"/>
    </location>
    <ligand>
        <name>Mg(2+)</name>
        <dbReference type="ChEBI" id="CHEBI:18420"/>
    </ligand>
</feature>
<dbReference type="eggNOG" id="ENOG502QQJX">
    <property type="taxonomic scope" value="Eukaryota"/>
</dbReference>
<dbReference type="InterPro" id="IPR014030">
    <property type="entry name" value="Ketoacyl_synth_N"/>
</dbReference>
<dbReference type="GeneID" id="2907422"/>
<comment type="catalytic activity">
    <reaction evidence="15">
        <text>acetyl-CoA + n malonyl-CoA + 2n NADPH + 4n H(+) = a long-chain-acyl-CoA + n CoA + n CO2 + 2n NADP(+).</text>
        <dbReference type="EC" id="2.3.1.86"/>
    </reaction>
</comment>
<dbReference type="GO" id="GO:0004312">
    <property type="term" value="F:fatty acid synthase activity"/>
    <property type="evidence" value="ECO:0007669"/>
    <property type="project" value="InterPro"/>
</dbReference>
<feature type="binding site" evidence="20">
    <location>
        <position position="1536"/>
    </location>
    <ligand>
        <name>acetyl-CoA</name>
        <dbReference type="ChEBI" id="CHEBI:57288"/>
    </ligand>
</feature>
<feature type="binding site" evidence="20">
    <location>
        <begin position="1579"/>
        <end position="1582"/>
    </location>
    <ligand>
        <name>acetyl-CoA</name>
        <dbReference type="ChEBI" id="CHEBI:57288"/>
    </ligand>
</feature>
<evidence type="ECO:0000256" key="2">
    <source>
        <dbReference type="ARBA" id="ARBA00022450"/>
    </source>
</evidence>
<dbReference type="InterPro" id="IPR037143">
    <property type="entry name" value="4-PPantetheinyl_Trfase_dom_sf"/>
</dbReference>
<dbReference type="EMBL" id="CP017554">
    <property type="protein sequence ID" value="AOW01938.1"/>
    <property type="molecule type" value="Genomic_DNA"/>
</dbReference>
<evidence type="ECO:0000259" key="22">
    <source>
        <dbReference type="PROSITE" id="PS52004"/>
    </source>
</evidence>
<keyword evidence="13" id="KW-0275">Fatty acid biosynthesis</keyword>
<dbReference type="InterPro" id="IPR040899">
    <property type="entry name" value="Fas_alpha_ACP"/>
</dbReference>
<dbReference type="Gene3D" id="6.10.140.1410">
    <property type="match status" value="1"/>
</dbReference>
<keyword evidence="11" id="KW-0520">NAD</keyword>
<evidence type="ECO:0000256" key="7">
    <source>
        <dbReference type="ARBA" id="ARBA00022832"/>
    </source>
</evidence>
<dbReference type="VEuPathDB" id="FungiDB:YALI1_B25427g"/>
<dbReference type="PANTHER" id="PTHR10982:SF21">
    <property type="entry name" value="FATTY ACID SYNTHASE SUBUNIT BETA"/>
    <property type="match status" value="1"/>
</dbReference>
<dbReference type="PROSITE" id="PS52004">
    <property type="entry name" value="KS3_2"/>
    <property type="match status" value="1"/>
</dbReference>
<evidence type="ECO:0000256" key="14">
    <source>
        <dbReference type="ARBA" id="ARBA00023268"/>
    </source>
</evidence>
<dbReference type="Gene3D" id="3.40.47.10">
    <property type="match status" value="1"/>
</dbReference>
<dbReference type="EC" id="1.1.1.100" evidence="18"/>
<evidence type="ECO:0000256" key="4">
    <source>
        <dbReference type="ARBA" id="ARBA00022553"/>
    </source>
</evidence>
<name>A0A1D8N8H0_YARLL</name>
<dbReference type="Pfam" id="PF01648">
    <property type="entry name" value="ACPS"/>
    <property type="match status" value="1"/>
</dbReference>
<feature type="domain" description="Ketosynthase family 3 (KS3)" evidence="22">
    <location>
        <begin position="862"/>
        <end position="1395"/>
    </location>
</feature>
<dbReference type="InterPro" id="IPR020841">
    <property type="entry name" value="PKS_Beta-ketoAc_synthase_dom"/>
</dbReference>
<keyword evidence="8 21" id="KW-0460">Magnesium</keyword>
<evidence type="ECO:0000313" key="24">
    <source>
        <dbReference type="Proteomes" id="UP000182444"/>
    </source>
</evidence>
<dbReference type="InterPro" id="IPR041550">
    <property type="entry name" value="FASI_helical"/>
</dbReference>
<dbReference type="NCBIfam" id="TIGR00556">
    <property type="entry name" value="pantethn_trn"/>
    <property type="match status" value="1"/>
</dbReference>
<dbReference type="Proteomes" id="UP000182444">
    <property type="component" value="Chromosome 1B"/>
</dbReference>
<comment type="catalytic activity">
    <reaction evidence="17 18">
        <text>a fatty acyl-[ACP] + malonyl-[ACP] + H(+) = a 3-oxoacyl-[ACP] + holo-[ACP] + CO2</text>
        <dbReference type="Rhea" id="RHEA:22836"/>
        <dbReference type="Rhea" id="RHEA-COMP:9623"/>
        <dbReference type="Rhea" id="RHEA-COMP:9685"/>
        <dbReference type="Rhea" id="RHEA-COMP:9916"/>
        <dbReference type="Rhea" id="RHEA-COMP:14125"/>
        <dbReference type="ChEBI" id="CHEBI:15378"/>
        <dbReference type="ChEBI" id="CHEBI:16526"/>
        <dbReference type="ChEBI" id="CHEBI:64479"/>
        <dbReference type="ChEBI" id="CHEBI:78449"/>
        <dbReference type="ChEBI" id="CHEBI:78776"/>
        <dbReference type="ChEBI" id="CHEBI:138651"/>
        <dbReference type="EC" id="2.3.1.41"/>
    </reaction>
</comment>
<dbReference type="InterPro" id="IPR018201">
    <property type="entry name" value="Ketoacyl_synth_AS"/>
</dbReference>
<dbReference type="PIRSF" id="PIRSF000454">
    <property type="entry name" value="FAS_yeast_alpha"/>
    <property type="match status" value="1"/>
</dbReference>
<evidence type="ECO:0000313" key="23">
    <source>
        <dbReference type="EMBL" id="AOW01938.1"/>
    </source>
</evidence>
<dbReference type="InterPro" id="IPR008278">
    <property type="entry name" value="4-PPantetheinyl_Trfase_dom"/>
</dbReference>
<dbReference type="VEuPathDB" id="FungiDB:YALI0_B19382g"/>
<feature type="binding site" evidence="21">
    <location>
        <position position="1611"/>
    </location>
    <ligand>
        <name>Mg(2+)</name>
        <dbReference type="ChEBI" id="CHEBI:18420"/>
    </ligand>
</feature>
<evidence type="ECO:0000256" key="15">
    <source>
        <dbReference type="ARBA" id="ARBA00048237"/>
    </source>
</evidence>
<dbReference type="InterPro" id="IPR004568">
    <property type="entry name" value="Ppantetheine-prot_Trfase_dom"/>
</dbReference>
<reference evidence="23 24" key="1">
    <citation type="journal article" date="2016" name="PLoS ONE">
        <title>Sequence Assembly of Yarrowia lipolytica Strain W29/CLIB89 Shows Transposable Element Diversity.</title>
        <authorList>
            <person name="Magnan C."/>
            <person name="Yu J."/>
            <person name="Chang I."/>
            <person name="Jahn E."/>
            <person name="Kanomata Y."/>
            <person name="Wu J."/>
            <person name="Zeller M."/>
            <person name="Oakes M."/>
            <person name="Baldi P."/>
            <person name="Sandmeyer S."/>
        </authorList>
    </citation>
    <scope>NUCLEOTIDE SEQUENCE [LARGE SCALE GENOMIC DNA]</scope>
    <source>
        <strain evidence="24">CLIB89(W29)</strain>
    </source>
</reference>
<evidence type="ECO:0000256" key="12">
    <source>
        <dbReference type="ARBA" id="ARBA00023098"/>
    </source>
</evidence>
<keyword evidence="12" id="KW-0443">Lipid metabolism</keyword>
<dbReference type="GO" id="GO:0005835">
    <property type="term" value="C:fatty acid synthase complex"/>
    <property type="evidence" value="ECO:0007669"/>
    <property type="project" value="InterPro"/>
</dbReference>
<dbReference type="Pfam" id="PF18314">
    <property type="entry name" value="FAS_I_H"/>
    <property type="match status" value="1"/>
</dbReference>
<evidence type="ECO:0000256" key="13">
    <source>
        <dbReference type="ARBA" id="ARBA00023160"/>
    </source>
</evidence>
<dbReference type="Pfam" id="PF02801">
    <property type="entry name" value="Ketoacyl-synt_C"/>
    <property type="match status" value="1"/>
</dbReference>
<gene>
    <name evidence="23" type="ORF">YALI1_B25427g</name>
</gene>
<dbReference type="GO" id="GO:0004321">
    <property type="term" value="F:fatty-acyl-CoA synthase activity"/>
    <property type="evidence" value="ECO:0007669"/>
    <property type="project" value="UniProtKB-EC"/>
</dbReference>
<keyword evidence="6 21" id="KW-0479">Metal-binding</keyword>
<dbReference type="Pfam" id="PF00109">
    <property type="entry name" value="ketoacyl-synt"/>
    <property type="match status" value="1"/>
</dbReference>
<feature type="binding site" evidence="20">
    <location>
        <begin position="1555"/>
        <end position="1571"/>
    </location>
    <ligand>
        <name>acetyl-CoA</name>
        <dbReference type="ChEBI" id="CHEBI:57288"/>
    </ligand>
</feature>
<dbReference type="InterPro" id="IPR047224">
    <property type="entry name" value="FAS_alpha_su_C"/>
</dbReference>
<evidence type="ECO:0000256" key="10">
    <source>
        <dbReference type="ARBA" id="ARBA00023002"/>
    </source>
</evidence>
<evidence type="ECO:0000256" key="16">
    <source>
        <dbReference type="ARBA" id="ARBA00048508"/>
    </source>
</evidence>
<evidence type="ECO:0000256" key="6">
    <source>
        <dbReference type="ARBA" id="ARBA00022723"/>
    </source>
</evidence>
<keyword evidence="14" id="KW-0511">Multifunctional enzyme</keyword>